<dbReference type="SUPFAM" id="SSF55785">
    <property type="entry name" value="PYP-like sensor domain (PAS domain)"/>
    <property type="match status" value="3"/>
</dbReference>
<sequence>MGNAGTKQEAVILKIMGTGISMNILDSSFTMLWGNPIFYELTGYTAEEFAASFVDFKQYFKNLNEDFQKLHKVFTKAWEQGKSYATTDIRFPIKNGTKIWVRISGTITNQEYGVIVNFSYTNIDDIIQQQTELCQITNERSDNFEWMMAEYTGNVYISDMDTYELLYVNRSACEVLQALPEQVIGRKCYEVIQGRTTPCPFCTNAKLKKDETYEWEFFNPNLNRTFMIKNRLLNWKGHRSRIELSHDMYSPEYKLAKKDQEREAILKTIPAGMVRIDAKDCNTVLWHNGIFLDMIGYTEDQFVNELHNTCSYLHPDDQIRTIRLVNELKKTGDNVVFEARSYNRKREERLWTVTLCYISGEDSWDGIPSYYSLGLDITDERKKIEHLTHKAEKDDLTDVYNREGIETQIKDYLNQHSDQDCALLMIDADNFKYINDNYGHMTGDLVLREMADGMKKWMSQEDIVGRIGGDEFIVFMKAITDPEATKQKAIDLLTMFRNLFRHDKKPVNVSCSIGIAYYPKDGNNFEELYGHADKALYHAKLYGKNNFAVYTDAMLSETVGNVYPSMRTEIDSKGKCSADTDKIVEKIFQHLYRTYDFEESMQGVLEILEEHFGVSRTYIIKCTKDSEYADNTYEWCNKGVCSKTALLQRIPIREIYENDEFRNNDYIFFNRDENIIPFESMDQLFKEDAHSTLLCSFRKDKECKGFIGYDECFGKRKWTADEIAVLTKISHIIDVFQENFRTRSSMNTQK</sequence>
<feature type="domain" description="GGDEF" evidence="2">
    <location>
        <begin position="419"/>
        <end position="552"/>
    </location>
</feature>
<dbReference type="EMBL" id="WUUQ01000001">
    <property type="protein sequence ID" value="MXQ73062.1"/>
    <property type="molecule type" value="Genomic_DNA"/>
</dbReference>
<evidence type="ECO:0000313" key="3">
    <source>
        <dbReference type="EMBL" id="MXQ73062.1"/>
    </source>
</evidence>
<evidence type="ECO:0000259" key="2">
    <source>
        <dbReference type="PROSITE" id="PS50887"/>
    </source>
</evidence>
<gene>
    <name evidence="3" type="ORF">GSF08_03815</name>
</gene>
<feature type="domain" description="PAS" evidence="1">
    <location>
        <begin position="258"/>
        <end position="332"/>
    </location>
</feature>
<protein>
    <submittedName>
        <fullName evidence="3">Diguanylate cyclase</fullName>
    </submittedName>
</protein>
<reference evidence="3 4" key="1">
    <citation type="submission" date="2019-12" db="EMBL/GenBank/DDBJ databases">
        <authorList>
            <person name="Yang R."/>
        </authorList>
    </citation>
    <scope>NUCLEOTIDE SEQUENCE [LARGE SCALE GENOMIC DNA]</scope>
    <source>
        <strain evidence="3 4">DONG20-135</strain>
    </source>
</reference>
<dbReference type="PANTHER" id="PTHR44757:SF2">
    <property type="entry name" value="BIOFILM ARCHITECTURE MAINTENANCE PROTEIN MBAA"/>
    <property type="match status" value="1"/>
</dbReference>
<dbReference type="SMART" id="SM00091">
    <property type="entry name" value="PAS"/>
    <property type="match status" value="2"/>
</dbReference>
<dbReference type="CDD" id="cd01949">
    <property type="entry name" value="GGDEF"/>
    <property type="match status" value="1"/>
</dbReference>
<dbReference type="InterPro" id="IPR052155">
    <property type="entry name" value="Biofilm_reg_signaling"/>
</dbReference>
<proteinExistence type="predicted"/>
<dbReference type="InterPro" id="IPR000160">
    <property type="entry name" value="GGDEF_dom"/>
</dbReference>
<dbReference type="Pfam" id="PF13426">
    <property type="entry name" value="PAS_9"/>
    <property type="match status" value="2"/>
</dbReference>
<dbReference type="RefSeq" id="WP_160624487.1">
    <property type="nucleotide sequence ID" value="NZ_WUUQ01000001.1"/>
</dbReference>
<dbReference type="Pfam" id="PF08447">
    <property type="entry name" value="PAS_3"/>
    <property type="match status" value="1"/>
</dbReference>
<keyword evidence="4" id="KW-1185">Reference proteome</keyword>
<dbReference type="Gene3D" id="3.30.450.40">
    <property type="match status" value="1"/>
</dbReference>
<dbReference type="PROSITE" id="PS50112">
    <property type="entry name" value="PAS"/>
    <property type="match status" value="1"/>
</dbReference>
<dbReference type="NCBIfam" id="TIGR00254">
    <property type="entry name" value="GGDEF"/>
    <property type="match status" value="1"/>
</dbReference>
<dbReference type="InterPro" id="IPR029016">
    <property type="entry name" value="GAF-like_dom_sf"/>
</dbReference>
<reference evidence="3 4" key="2">
    <citation type="submission" date="2020-01" db="EMBL/GenBank/DDBJ databases">
        <title>Clostridiaceae sp. nov. isolated from the gut of human by culturomics.</title>
        <authorList>
            <person name="Chang Y."/>
        </authorList>
    </citation>
    <scope>NUCLEOTIDE SEQUENCE [LARGE SCALE GENOMIC DNA]</scope>
    <source>
        <strain evidence="3 4">DONG20-135</strain>
    </source>
</reference>
<dbReference type="PANTHER" id="PTHR44757">
    <property type="entry name" value="DIGUANYLATE CYCLASE DGCP"/>
    <property type="match status" value="1"/>
</dbReference>
<accession>A0A6N8U4Q5</accession>
<dbReference type="Pfam" id="PF00990">
    <property type="entry name" value="GGDEF"/>
    <property type="match status" value="1"/>
</dbReference>
<dbReference type="CDD" id="cd00130">
    <property type="entry name" value="PAS"/>
    <property type="match status" value="1"/>
</dbReference>
<dbReference type="InterPro" id="IPR000014">
    <property type="entry name" value="PAS"/>
</dbReference>
<dbReference type="InterPro" id="IPR013655">
    <property type="entry name" value="PAS_fold_3"/>
</dbReference>
<name>A0A6N8U4Q5_9FIRM</name>
<dbReference type="PROSITE" id="PS50887">
    <property type="entry name" value="GGDEF"/>
    <property type="match status" value="1"/>
</dbReference>
<dbReference type="FunFam" id="3.30.70.270:FF:000001">
    <property type="entry name" value="Diguanylate cyclase domain protein"/>
    <property type="match status" value="1"/>
</dbReference>
<dbReference type="InterPro" id="IPR035965">
    <property type="entry name" value="PAS-like_dom_sf"/>
</dbReference>
<evidence type="ECO:0000259" key="1">
    <source>
        <dbReference type="PROSITE" id="PS50112"/>
    </source>
</evidence>
<comment type="caution">
    <text evidence="3">The sequence shown here is derived from an EMBL/GenBank/DDBJ whole genome shotgun (WGS) entry which is preliminary data.</text>
</comment>
<dbReference type="Gene3D" id="3.30.70.270">
    <property type="match status" value="1"/>
</dbReference>
<dbReference type="Gene3D" id="3.30.450.20">
    <property type="entry name" value="PAS domain"/>
    <property type="match status" value="2"/>
</dbReference>
<dbReference type="Proteomes" id="UP000434036">
    <property type="component" value="Unassembled WGS sequence"/>
</dbReference>
<organism evidence="3 4">
    <name type="scientific">Copranaerobaculum intestinale</name>
    <dbReference type="NCBI Taxonomy" id="2692629"/>
    <lineage>
        <taxon>Bacteria</taxon>
        <taxon>Bacillati</taxon>
        <taxon>Bacillota</taxon>
        <taxon>Erysipelotrichia</taxon>
        <taxon>Erysipelotrichales</taxon>
        <taxon>Erysipelotrichaceae</taxon>
        <taxon>Copranaerobaculum</taxon>
    </lineage>
</organism>
<dbReference type="InterPro" id="IPR043128">
    <property type="entry name" value="Rev_trsase/Diguanyl_cyclase"/>
</dbReference>
<dbReference type="InterPro" id="IPR029787">
    <property type="entry name" value="Nucleotide_cyclase"/>
</dbReference>
<dbReference type="SUPFAM" id="SSF55781">
    <property type="entry name" value="GAF domain-like"/>
    <property type="match status" value="1"/>
</dbReference>
<dbReference type="SMART" id="SM00267">
    <property type="entry name" value="GGDEF"/>
    <property type="match status" value="1"/>
</dbReference>
<dbReference type="AlphaFoldDB" id="A0A6N8U4Q5"/>
<evidence type="ECO:0000313" key="4">
    <source>
        <dbReference type="Proteomes" id="UP000434036"/>
    </source>
</evidence>
<dbReference type="SUPFAM" id="SSF55073">
    <property type="entry name" value="Nucleotide cyclase"/>
    <property type="match status" value="1"/>
</dbReference>